<proteinExistence type="predicted"/>
<name>A0A8H6JDN9_9PEZI</name>
<evidence type="ECO:0000313" key="2">
    <source>
        <dbReference type="EMBL" id="KAF6810803.1"/>
    </source>
</evidence>
<dbReference type="Proteomes" id="UP000652219">
    <property type="component" value="Unassembled WGS sequence"/>
</dbReference>
<gene>
    <name evidence="2" type="ORF">CSOJ01_06135</name>
</gene>
<dbReference type="PANTHER" id="PTHR43058:SF1">
    <property type="entry name" value="DUF427 DOMAIN-CONTAINING PROTEIN"/>
    <property type="match status" value="1"/>
</dbReference>
<dbReference type="AlphaFoldDB" id="A0A8H6JDN9"/>
<accession>A0A8H6JDN9</accession>
<organism evidence="2 3">
    <name type="scientific">Colletotrichum sojae</name>
    <dbReference type="NCBI Taxonomy" id="2175907"/>
    <lineage>
        <taxon>Eukaryota</taxon>
        <taxon>Fungi</taxon>
        <taxon>Dikarya</taxon>
        <taxon>Ascomycota</taxon>
        <taxon>Pezizomycotina</taxon>
        <taxon>Sordariomycetes</taxon>
        <taxon>Hypocreomycetidae</taxon>
        <taxon>Glomerellales</taxon>
        <taxon>Glomerellaceae</taxon>
        <taxon>Colletotrichum</taxon>
        <taxon>Colletotrichum orchidearum species complex</taxon>
    </lineage>
</organism>
<sequence length="168" mass="18594">MAARVKLNVQLFPRPPLLQKTCKHLRVVWNGHVIADTREAYWVLETHHPPSPAAYYMPPTALRISLAPTRRSTYCEWKGVATYYAVVAPKGESAGGGQVVADRIWSYEAPTGGYEAIKGYVSFYAGPWNCFVDGEKVEPQPGDFYGGWVTSDIEGVVKGARGNLDPMF</sequence>
<dbReference type="PANTHER" id="PTHR43058">
    <property type="entry name" value="SLR0655 PROTEIN"/>
    <property type="match status" value="1"/>
</dbReference>
<comment type="caution">
    <text evidence="2">The sequence shown here is derived from an EMBL/GenBank/DDBJ whole genome shotgun (WGS) entry which is preliminary data.</text>
</comment>
<dbReference type="Gene3D" id="2.170.150.40">
    <property type="entry name" value="Domain of unknown function (DUF427)"/>
    <property type="match status" value="1"/>
</dbReference>
<dbReference type="InterPro" id="IPR038694">
    <property type="entry name" value="DUF427_sf"/>
</dbReference>
<dbReference type="InterPro" id="IPR007361">
    <property type="entry name" value="DUF427"/>
</dbReference>
<evidence type="ECO:0000259" key="1">
    <source>
        <dbReference type="Pfam" id="PF04248"/>
    </source>
</evidence>
<feature type="domain" description="DUF427" evidence="1">
    <location>
        <begin position="26"/>
        <end position="125"/>
    </location>
</feature>
<protein>
    <recommendedName>
        <fullName evidence="1">DUF427 domain-containing protein</fullName>
    </recommendedName>
</protein>
<evidence type="ECO:0000313" key="3">
    <source>
        <dbReference type="Proteomes" id="UP000652219"/>
    </source>
</evidence>
<dbReference type="EMBL" id="WIGN01000082">
    <property type="protein sequence ID" value="KAF6810803.1"/>
    <property type="molecule type" value="Genomic_DNA"/>
</dbReference>
<keyword evidence="3" id="KW-1185">Reference proteome</keyword>
<dbReference type="Pfam" id="PF04248">
    <property type="entry name" value="NTP_transf_9"/>
    <property type="match status" value="1"/>
</dbReference>
<reference evidence="2 3" key="1">
    <citation type="journal article" date="2020" name="Phytopathology">
        <title>Genome Sequence Resources of Colletotrichum truncatum, C. plurivorum, C. musicola, and C. sojae: Four Species Pathogenic to Soybean (Glycine max).</title>
        <authorList>
            <person name="Rogerio F."/>
            <person name="Boufleur T.R."/>
            <person name="Ciampi-Guillardi M."/>
            <person name="Sukno S.A."/>
            <person name="Thon M.R."/>
            <person name="Massola Junior N.S."/>
            <person name="Baroncelli R."/>
        </authorList>
    </citation>
    <scope>NUCLEOTIDE SEQUENCE [LARGE SCALE GENOMIC DNA]</scope>
    <source>
        <strain evidence="2 3">LFN0009</strain>
    </source>
</reference>